<evidence type="ECO:0000313" key="2">
    <source>
        <dbReference type="Proteomes" id="UP000828390"/>
    </source>
</evidence>
<name>A0A9D4MBG8_DREPO</name>
<accession>A0A9D4MBG8</accession>
<organism evidence="1 2">
    <name type="scientific">Dreissena polymorpha</name>
    <name type="common">Zebra mussel</name>
    <name type="synonym">Mytilus polymorpha</name>
    <dbReference type="NCBI Taxonomy" id="45954"/>
    <lineage>
        <taxon>Eukaryota</taxon>
        <taxon>Metazoa</taxon>
        <taxon>Spiralia</taxon>
        <taxon>Lophotrochozoa</taxon>
        <taxon>Mollusca</taxon>
        <taxon>Bivalvia</taxon>
        <taxon>Autobranchia</taxon>
        <taxon>Heteroconchia</taxon>
        <taxon>Euheterodonta</taxon>
        <taxon>Imparidentia</taxon>
        <taxon>Neoheterodontei</taxon>
        <taxon>Myida</taxon>
        <taxon>Dreissenoidea</taxon>
        <taxon>Dreissenidae</taxon>
        <taxon>Dreissena</taxon>
    </lineage>
</organism>
<dbReference type="AlphaFoldDB" id="A0A9D4MBG8"/>
<sequence>MLSHDKSFPLPIQVLSDFQYLSSYLRLNVKRDATVIEPSKLTSAAQCVDWLVEEAHTLTRAWCTDLINFANKNPQDGRVGFFYAHGRVAYSI</sequence>
<comment type="caution">
    <text evidence="1">The sequence shown here is derived from an EMBL/GenBank/DDBJ whole genome shotgun (WGS) entry which is preliminary data.</text>
</comment>
<reference evidence="1" key="2">
    <citation type="submission" date="2020-11" db="EMBL/GenBank/DDBJ databases">
        <authorList>
            <person name="McCartney M.A."/>
            <person name="Auch B."/>
            <person name="Kono T."/>
            <person name="Mallez S."/>
            <person name="Becker A."/>
            <person name="Gohl D.M."/>
            <person name="Silverstein K.A.T."/>
            <person name="Koren S."/>
            <person name="Bechman K.B."/>
            <person name="Herman A."/>
            <person name="Abrahante J.E."/>
            <person name="Garbe J."/>
        </authorList>
    </citation>
    <scope>NUCLEOTIDE SEQUENCE</scope>
    <source>
        <strain evidence="1">Duluth1</strain>
        <tissue evidence="1">Whole animal</tissue>
    </source>
</reference>
<keyword evidence="2" id="KW-1185">Reference proteome</keyword>
<reference evidence="1" key="1">
    <citation type="journal article" date="2019" name="bioRxiv">
        <title>The Genome of the Zebra Mussel, Dreissena polymorpha: A Resource for Invasive Species Research.</title>
        <authorList>
            <person name="McCartney M.A."/>
            <person name="Auch B."/>
            <person name="Kono T."/>
            <person name="Mallez S."/>
            <person name="Zhang Y."/>
            <person name="Obille A."/>
            <person name="Becker A."/>
            <person name="Abrahante J.E."/>
            <person name="Garbe J."/>
            <person name="Badalamenti J.P."/>
            <person name="Herman A."/>
            <person name="Mangelson H."/>
            <person name="Liachko I."/>
            <person name="Sullivan S."/>
            <person name="Sone E.D."/>
            <person name="Koren S."/>
            <person name="Silverstein K.A.T."/>
            <person name="Beckman K.B."/>
            <person name="Gohl D.M."/>
        </authorList>
    </citation>
    <scope>NUCLEOTIDE SEQUENCE</scope>
    <source>
        <strain evidence="1">Duluth1</strain>
        <tissue evidence="1">Whole animal</tissue>
    </source>
</reference>
<dbReference type="EMBL" id="JAIWYP010000002">
    <property type="protein sequence ID" value="KAH3873593.1"/>
    <property type="molecule type" value="Genomic_DNA"/>
</dbReference>
<proteinExistence type="predicted"/>
<evidence type="ECO:0000313" key="1">
    <source>
        <dbReference type="EMBL" id="KAH3873593.1"/>
    </source>
</evidence>
<gene>
    <name evidence="1" type="ORF">DPMN_036831</name>
</gene>
<protein>
    <submittedName>
        <fullName evidence="1">Uncharacterized protein</fullName>
    </submittedName>
</protein>
<dbReference type="Proteomes" id="UP000828390">
    <property type="component" value="Unassembled WGS sequence"/>
</dbReference>